<keyword evidence="3" id="KW-1185">Reference proteome</keyword>
<feature type="chain" id="PRO_5045176535" evidence="1">
    <location>
        <begin position="20"/>
        <end position="352"/>
    </location>
</feature>
<comment type="caution">
    <text evidence="2">The sequence shown here is derived from an EMBL/GenBank/DDBJ whole genome shotgun (WGS) entry which is preliminary data.</text>
</comment>
<feature type="signal peptide" evidence="1">
    <location>
        <begin position="1"/>
        <end position="19"/>
    </location>
</feature>
<evidence type="ECO:0000313" key="3">
    <source>
        <dbReference type="Proteomes" id="UP001357452"/>
    </source>
</evidence>
<keyword evidence="1" id="KW-0732">Signal</keyword>
<dbReference type="EMBL" id="JAZGLY010000004">
    <property type="protein sequence ID" value="MEE6187458.1"/>
    <property type="molecule type" value="Genomic_DNA"/>
</dbReference>
<sequence>MKKFIIAFLNLASSIATYAQYQAERYDTSYYVSYRDKLTLGPLLAKKNTAFKMNASESNALRYFSNNPSRIGLYANHDFLALSGTIGVGRLDPSSSKDKGKTKQLNLQLSFTGRKVLADIYIQRYKGLYANITHADIGNSGKYYVRPDIATSLYGTTITIIDNNRRFTAQAPFLLDSRQKKSAGSLLYGGEIYYGNATGDSAFIPSQQAEDYPHSDIHKIHFITIGPGVGYGYTFVTKQYLFLTGMLSLNGDISYITEHNLNNEKHTGWKFNPNLKMKAAAGYNTEKWGISLSYVSNRIFFTSKEIDARYLNYNDNYKLMYVRRINAGKTIPKITGFAKNIINKVGLGFLVN</sequence>
<evidence type="ECO:0000313" key="2">
    <source>
        <dbReference type="EMBL" id="MEE6187458.1"/>
    </source>
</evidence>
<dbReference type="InterPro" id="IPR025535">
    <property type="entry name" value="DUF4421"/>
</dbReference>
<name>A0ABU7RHJ0_9BACT</name>
<dbReference type="RefSeq" id="WP_330974866.1">
    <property type="nucleotide sequence ID" value="NZ_JAZGLY010000004.1"/>
</dbReference>
<dbReference type="Pfam" id="PF14391">
    <property type="entry name" value="DUF4421"/>
    <property type="match status" value="1"/>
</dbReference>
<evidence type="ECO:0000256" key="1">
    <source>
        <dbReference type="SAM" id="SignalP"/>
    </source>
</evidence>
<proteinExistence type="predicted"/>
<organism evidence="2 3">
    <name type="scientific">Niabella digestorum</name>
    <dbReference type="NCBI Taxonomy" id="3117701"/>
    <lineage>
        <taxon>Bacteria</taxon>
        <taxon>Pseudomonadati</taxon>
        <taxon>Bacteroidota</taxon>
        <taxon>Chitinophagia</taxon>
        <taxon>Chitinophagales</taxon>
        <taxon>Chitinophagaceae</taxon>
        <taxon>Niabella</taxon>
    </lineage>
</organism>
<protein>
    <submittedName>
        <fullName evidence="2">DUF4421 family protein</fullName>
    </submittedName>
</protein>
<gene>
    <name evidence="2" type="ORF">V2H41_09245</name>
</gene>
<accession>A0ABU7RHJ0</accession>
<dbReference type="Proteomes" id="UP001357452">
    <property type="component" value="Unassembled WGS sequence"/>
</dbReference>
<reference evidence="2 3" key="1">
    <citation type="submission" date="2024-01" db="EMBL/GenBank/DDBJ databases">
        <title>Niabella digestum sp. nov., isolated from waste digestion system.</title>
        <authorList>
            <person name="Zhang L."/>
        </authorList>
    </citation>
    <scope>NUCLEOTIDE SEQUENCE [LARGE SCALE GENOMIC DNA]</scope>
    <source>
        <strain evidence="2 3">A18</strain>
    </source>
</reference>